<evidence type="ECO:0000256" key="1">
    <source>
        <dbReference type="SAM" id="Phobius"/>
    </source>
</evidence>
<feature type="transmembrane region" description="Helical" evidence="1">
    <location>
        <begin position="6"/>
        <end position="28"/>
    </location>
</feature>
<sequence length="128" mass="14327">MTLSDTIITGVVIVILLSFFVAFTDYTIPVMAKLDQNNICRDYATLLAAEGKLNTAETSALTSELTARGFESVVISVTAPEGLKFKDIIHFEVSAVFRSRQTTGLFSREEIEIPCRYEADMIYRKYVN</sequence>
<keyword evidence="1" id="KW-0472">Membrane</keyword>
<dbReference type="RefSeq" id="WP_213236413.1">
    <property type="nucleotide sequence ID" value="NZ_JAHBCL010000011.1"/>
</dbReference>
<keyword evidence="3" id="KW-1185">Reference proteome</keyword>
<keyword evidence="1" id="KW-1133">Transmembrane helix</keyword>
<evidence type="ECO:0000313" key="2">
    <source>
        <dbReference type="EMBL" id="MBS7526551.1"/>
    </source>
</evidence>
<organism evidence="2 3">
    <name type="scientific">Fusibacter paucivorans</name>
    <dbReference type="NCBI Taxonomy" id="76009"/>
    <lineage>
        <taxon>Bacteria</taxon>
        <taxon>Bacillati</taxon>
        <taxon>Bacillota</taxon>
        <taxon>Clostridia</taxon>
        <taxon>Eubacteriales</taxon>
        <taxon>Eubacteriales Family XII. Incertae Sedis</taxon>
        <taxon>Fusibacter</taxon>
    </lineage>
</organism>
<reference evidence="2 3" key="1">
    <citation type="submission" date="2021-05" db="EMBL/GenBank/DDBJ databases">
        <title>Fusibacter ferrireducens sp. nov., an anaerobic, sulfur- and Fe-reducing bacterium isolated from the mangrove sediment.</title>
        <authorList>
            <person name="Qiu D."/>
        </authorList>
    </citation>
    <scope>NUCLEOTIDE SEQUENCE [LARGE SCALE GENOMIC DNA]</scope>
    <source>
        <strain evidence="2 3">DSM 12116</strain>
    </source>
</reference>
<name>A0ABS5PQ98_9FIRM</name>
<dbReference type="Proteomes" id="UP000746471">
    <property type="component" value="Unassembled WGS sequence"/>
</dbReference>
<proteinExistence type="predicted"/>
<comment type="caution">
    <text evidence="2">The sequence shown here is derived from an EMBL/GenBank/DDBJ whole genome shotgun (WGS) entry which is preliminary data.</text>
</comment>
<protein>
    <recommendedName>
        <fullName evidence="4">DUF4320 family protein</fullName>
    </recommendedName>
</protein>
<dbReference type="EMBL" id="JAHBCL010000011">
    <property type="protein sequence ID" value="MBS7526551.1"/>
    <property type="molecule type" value="Genomic_DNA"/>
</dbReference>
<keyword evidence="1" id="KW-0812">Transmembrane</keyword>
<evidence type="ECO:0008006" key="4">
    <source>
        <dbReference type="Google" id="ProtNLM"/>
    </source>
</evidence>
<accession>A0ABS5PQ98</accession>
<gene>
    <name evidence="2" type="ORF">KHM83_07675</name>
</gene>
<evidence type="ECO:0000313" key="3">
    <source>
        <dbReference type="Proteomes" id="UP000746471"/>
    </source>
</evidence>